<keyword evidence="10" id="KW-1185">Reference proteome</keyword>
<dbReference type="STRING" id="583355.Caka_3061"/>
<evidence type="ECO:0000259" key="8">
    <source>
        <dbReference type="PROSITE" id="PS51740"/>
    </source>
</evidence>
<sequence>MHKLFTLFLGSYFLDWWGKMGRSGGNWLTKELMGALKLGGFVGVKTHNVDDKGRLTIPSAWRPEVDSDDNVFLALPNPSGFITVYPPKMIAQLEEKISQISMGDVEAQEALTELMAMAHSFSCDKQGRINLNEELLGFAQIKKGAVLVGKLTTFSIYSEEVYEAMKAKGPSDPAKQAAVFKRFGL</sequence>
<evidence type="ECO:0000313" key="10">
    <source>
        <dbReference type="Proteomes" id="UP000000925"/>
    </source>
</evidence>
<dbReference type="EMBL" id="CP001998">
    <property type="protein sequence ID" value="ADE56074.1"/>
    <property type="molecule type" value="Genomic_DNA"/>
</dbReference>
<dbReference type="PANTHER" id="PTHR34701:SF1">
    <property type="entry name" value="TRANSCRIPTIONAL REGULATOR MRAZ"/>
    <property type="match status" value="1"/>
</dbReference>
<dbReference type="InterPro" id="IPR007159">
    <property type="entry name" value="SpoVT-AbrB_dom"/>
</dbReference>
<dbReference type="KEGG" id="caa:Caka_3061"/>
<gene>
    <name evidence="7" type="primary">mraZ</name>
    <name evidence="9" type="ordered locus">Caka_3061</name>
</gene>
<dbReference type="PANTHER" id="PTHR34701">
    <property type="entry name" value="TRANSCRIPTIONAL REGULATOR MRAZ"/>
    <property type="match status" value="1"/>
</dbReference>
<dbReference type="GO" id="GO:2000143">
    <property type="term" value="P:negative regulation of DNA-templated transcription initiation"/>
    <property type="evidence" value="ECO:0007669"/>
    <property type="project" value="TreeGrafter"/>
</dbReference>
<keyword evidence="3" id="KW-0677">Repeat</keyword>
<comment type="similarity">
    <text evidence="7">Belongs to the MraZ family.</text>
</comment>
<dbReference type="OrthoDB" id="9807753at2"/>
<dbReference type="GO" id="GO:0000976">
    <property type="term" value="F:transcription cis-regulatory region binding"/>
    <property type="evidence" value="ECO:0007669"/>
    <property type="project" value="TreeGrafter"/>
</dbReference>
<evidence type="ECO:0000256" key="5">
    <source>
        <dbReference type="ARBA" id="ARBA00023125"/>
    </source>
</evidence>
<evidence type="ECO:0000256" key="2">
    <source>
        <dbReference type="ARBA" id="ARBA00022490"/>
    </source>
</evidence>
<evidence type="ECO:0000256" key="1">
    <source>
        <dbReference type="ARBA" id="ARBA00013860"/>
    </source>
</evidence>
<dbReference type="GO" id="GO:0009295">
    <property type="term" value="C:nucleoid"/>
    <property type="evidence" value="ECO:0007669"/>
    <property type="project" value="UniProtKB-SubCell"/>
</dbReference>
<dbReference type="Proteomes" id="UP000000925">
    <property type="component" value="Chromosome"/>
</dbReference>
<evidence type="ECO:0000313" key="9">
    <source>
        <dbReference type="EMBL" id="ADE56074.1"/>
    </source>
</evidence>
<proteinExistence type="inferred from homology"/>
<dbReference type="CDD" id="cd16321">
    <property type="entry name" value="MraZ_C"/>
    <property type="match status" value="1"/>
</dbReference>
<dbReference type="InterPro" id="IPR003444">
    <property type="entry name" value="MraZ"/>
</dbReference>
<dbReference type="HOGENOM" id="CLU_107907_0_2_0"/>
<dbReference type="eggNOG" id="COG2001">
    <property type="taxonomic scope" value="Bacteria"/>
</dbReference>
<dbReference type="InterPro" id="IPR035642">
    <property type="entry name" value="MraZ_N"/>
</dbReference>
<feature type="domain" description="SpoVT-AbrB" evidence="8">
    <location>
        <begin position="44"/>
        <end position="89"/>
    </location>
</feature>
<dbReference type="HAMAP" id="MF_01008">
    <property type="entry name" value="MraZ"/>
    <property type="match status" value="1"/>
</dbReference>
<protein>
    <recommendedName>
        <fullName evidence="1 7">Transcriptional regulator MraZ</fullName>
    </recommendedName>
</protein>
<dbReference type="GO" id="GO:0005737">
    <property type="term" value="C:cytoplasm"/>
    <property type="evidence" value="ECO:0007669"/>
    <property type="project" value="UniProtKB-UniRule"/>
</dbReference>
<dbReference type="InterPro" id="IPR035644">
    <property type="entry name" value="MraZ_C"/>
</dbReference>
<dbReference type="PROSITE" id="PS51740">
    <property type="entry name" value="SPOVT_ABRB"/>
    <property type="match status" value="1"/>
</dbReference>
<dbReference type="GO" id="GO:0003700">
    <property type="term" value="F:DNA-binding transcription factor activity"/>
    <property type="evidence" value="ECO:0007669"/>
    <property type="project" value="UniProtKB-UniRule"/>
</dbReference>
<evidence type="ECO:0000256" key="4">
    <source>
        <dbReference type="ARBA" id="ARBA00023015"/>
    </source>
</evidence>
<evidence type="ECO:0000256" key="3">
    <source>
        <dbReference type="ARBA" id="ARBA00022737"/>
    </source>
</evidence>
<dbReference type="InterPro" id="IPR020603">
    <property type="entry name" value="MraZ_dom"/>
</dbReference>
<name>D5EI34_CORAD</name>
<reference evidence="9 10" key="1">
    <citation type="journal article" date="2010" name="Stand. Genomic Sci.">
        <title>Complete genome sequence of Coraliomargarita akajimensis type strain (04OKA010-24).</title>
        <authorList>
            <person name="Mavromatis K."/>
            <person name="Abt B."/>
            <person name="Brambilla E."/>
            <person name="Lapidus A."/>
            <person name="Copeland A."/>
            <person name="Deshpande S."/>
            <person name="Nolan M."/>
            <person name="Lucas S."/>
            <person name="Tice H."/>
            <person name="Cheng J.F."/>
            <person name="Han C."/>
            <person name="Detter J.C."/>
            <person name="Woyke T."/>
            <person name="Goodwin L."/>
            <person name="Pitluck S."/>
            <person name="Held B."/>
            <person name="Brettin T."/>
            <person name="Tapia R."/>
            <person name="Ivanova N."/>
            <person name="Mikhailova N."/>
            <person name="Pati A."/>
            <person name="Liolios K."/>
            <person name="Chen A."/>
            <person name="Palaniappan K."/>
            <person name="Land M."/>
            <person name="Hauser L."/>
            <person name="Chang Y.J."/>
            <person name="Jeffries C.D."/>
            <person name="Rohde M."/>
            <person name="Goker M."/>
            <person name="Bristow J."/>
            <person name="Eisen J.A."/>
            <person name="Markowitz V."/>
            <person name="Hugenholtz P."/>
            <person name="Klenk H.P."/>
            <person name="Kyrpides N.C."/>
        </authorList>
    </citation>
    <scope>NUCLEOTIDE SEQUENCE [LARGE SCALE GENOMIC DNA]</scope>
    <source>
        <strain evidence="10">DSM 45221 / IAM 15411 / JCM 23193 / KCTC 12865</strain>
    </source>
</reference>
<dbReference type="InterPro" id="IPR037914">
    <property type="entry name" value="SpoVT-AbrB_sf"/>
</dbReference>
<dbReference type="CDD" id="cd16320">
    <property type="entry name" value="MraZ_N"/>
    <property type="match status" value="1"/>
</dbReference>
<keyword evidence="6 7" id="KW-0804">Transcription</keyword>
<evidence type="ECO:0000256" key="7">
    <source>
        <dbReference type="HAMAP-Rule" id="MF_01008"/>
    </source>
</evidence>
<comment type="subunit">
    <text evidence="7">Forms oligomers.</text>
</comment>
<evidence type="ECO:0000256" key="6">
    <source>
        <dbReference type="ARBA" id="ARBA00023163"/>
    </source>
</evidence>
<dbReference type="SUPFAM" id="SSF89447">
    <property type="entry name" value="AbrB/MazE/MraZ-like"/>
    <property type="match status" value="1"/>
</dbReference>
<keyword evidence="5 7" id="KW-0238">DNA-binding</keyword>
<dbReference type="Pfam" id="PF02381">
    <property type="entry name" value="MraZ"/>
    <property type="match status" value="1"/>
</dbReference>
<accession>D5EI34</accession>
<dbReference type="AlphaFoldDB" id="D5EI34"/>
<comment type="subcellular location">
    <subcellularLocation>
        <location evidence="7">Cytoplasm</location>
        <location evidence="7">Nucleoid</location>
    </subcellularLocation>
</comment>
<dbReference type="InterPro" id="IPR038619">
    <property type="entry name" value="MraZ_sf"/>
</dbReference>
<keyword evidence="4 7" id="KW-0805">Transcription regulation</keyword>
<keyword evidence="2 7" id="KW-0963">Cytoplasm</keyword>
<organism evidence="9 10">
    <name type="scientific">Coraliomargarita akajimensis (strain DSM 45221 / IAM 15411 / JCM 23193 / KCTC 12865 / 04OKA010-24)</name>
    <dbReference type="NCBI Taxonomy" id="583355"/>
    <lineage>
        <taxon>Bacteria</taxon>
        <taxon>Pseudomonadati</taxon>
        <taxon>Verrucomicrobiota</taxon>
        <taxon>Opitutia</taxon>
        <taxon>Puniceicoccales</taxon>
        <taxon>Coraliomargaritaceae</taxon>
        <taxon>Coraliomargarita</taxon>
    </lineage>
</organism>
<dbReference type="Gene3D" id="3.40.1550.20">
    <property type="entry name" value="Transcriptional regulator MraZ domain"/>
    <property type="match status" value="1"/>
</dbReference>